<reference evidence="3" key="1">
    <citation type="submission" date="2020-07" db="EMBL/GenBank/DDBJ databases">
        <title>The High-quality genome of the commercially important snow crab, Chionoecetes opilio.</title>
        <authorList>
            <person name="Jeong J.-H."/>
            <person name="Ryu S."/>
        </authorList>
    </citation>
    <scope>NUCLEOTIDE SEQUENCE</scope>
    <source>
        <strain evidence="3">MADBK_172401_WGS</strain>
        <tissue evidence="3">Digestive gland</tissue>
    </source>
</reference>
<evidence type="ECO:0000313" key="4">
    <source>
        <dbReference type="Proteomes" id="UP000770661"/>
    </source>
</evidence>
<dbReference type="Proteomes" id="UP000770661">
    <property type="component" value="Unassembled WGS sequence"/>
</dbReference>
<evidence type="ECO:0000256" key="1">
    <source>
        <dbReference type="SAM" id="Coils"/>
    </source>
</evidence>
<organism evidence="3 4">
    <name type="scientific">Chionoecetes opilio</name>
    <name type="common">Atlantic snow crab</name>
    <name type="synonym">Cancer opilio</name>
    <dbReference type="NCBI Taxonomy" id="41210"/>
    <lineage>
        <taxon>Eukaryota</taxon>
        <taxon>Metazoa</taxon>
        <taxon>Ecdysozoa</taxon>
        <taxon>Arthropoda</taxon>
        <taxon>Crustacea</taxon>
        <taxon>Multicrustacea</taxon>
        <taxon>Malacostraca</taxon>
        <taxon>Eumalacostraca</taxon>
        <taxon>Eucarida</taxon>
        <taxon>Decapoda</taxon>
        <taxon>Pleocyemata</taxon>
        <taxon>Brachyura</taxon>
        <taxon>Eubrachyura</taxon>
        <taxon>Majoidea</taxon>
        <taxon>Majidae</taxon>
        <taxon>Chionoecetes</taxon>
    </lineage>
</organism>
<feature type="region of interest" description="Disordered" evidence="2">
    <location>
        <begin position="111"/>
        <end position="142"/>
    </location>
</feature>
<evidence type="ECO:0000256" key="2">
    <source>
        <dbReference type="SAM" id="MobiDB-lite"/>
    </source>
</evidence>
<proteinExistence type="predicted"/>
<accession>A0A8J8WMM0</accession>
<comment type="caution">
    <text evidence="3">The sequence shown here is derived from an EMBL/GenBank/DDBJ whole genome shotgun (WGS) entry which is preliminary data.</text>
</comment>
<dbReference type="EMBL" id="JACEEZ010025979">
    <property type="protein sequence ID" value="KAG0695677.1"/>
    <property type="molecule type" value="Genomic_DNA"/>
</dbReference>
<keyword evidence="4" id="KW-1185">Reference proteome</keyword>
<dbReference type="OrthoDB" id="6364988at2759"/>
<dbReference type="AlphaFoldDB" id="A0A8J8WMM0"/>
<evidence type="ECO:0000313" key="3">
    <source>
        <dbReference type="EMBL" id="KAG0695677.1"/>
    </source>
</evidence>
<feature type="coiled-coil region" evidence="1">
    <location>
        <begin position="42"/>
        <end position="69"/>
    </location>
</feature>
<gene>
    <name evidence="3" type="ORF">GWK47_026810</name>
</gene>
<name>A0A8J8WMM0_CHIOP</name>
<sequence length="142" mass="16187">MNELLQDYGSSKVEKDREMRDFDQKMKELSAGFSASEKQRILMEVSSVAKDLSRRIDEKEAKLRDDTVNKLTVIESTLTKENTRRKAEERALQEKVEAKLREAKVYSEHNSDALKKHIDVSSSSSSSSCSNITLTHSRNTSM</sequence>
<feature type="compositionally biased region" description="Polar residues" evidence="2">
    <location>
        <begin position="131"/>
        <end position="142"/>
    </location>
</feature>
<feature type="compositionally biased region" description="Low complexity" evidence="2">
    <location>
        <begin position="121"/>
        <end position="130"/>
    </location>
</feature>
<protein>
    <submittedName>
        <fullName evidence="3">Uncharacterized protein</fullName>
    </submittedName>
</protein>
<keyword evidence="1" id="KW-0175">Coiled coil</keyword>